<sequence>MGDNNQATTPLSNNLAANASDAAAIDKGKGKATNEPTAMDVSMDEDESEESENEDMMEEDDEDDEDNLEPISEDNIISGGRRTRGKTIDFQDAATKIRDEGDDDDDDEDFRPNDTNVRD</sequence>
<comment type="function">
    <text evidence="1">Forms a chaperone-bound H2A.Z-H2B complex that acts as a source for SWR1 complex-dependent H2A to H2A.Z histone replacement in chromatin.</text>
</comment>
<dbReference type="Proteomes" id="UP000325780">
    <property type="component" value="Unassembled WGS sequence"/>
</dbReference>
<feature type="compositionally biased region" description="Acidic residues" evidence="7">
    <location>
        <begin position="100"/>
        <end position="109"/>
    </location>
</feature>
<dbReference type="InterPro" id="IPR019098">
    <property type="entry name" value="Histone_chaperone_domain_CHZ"/>
</dbReference>
<feature type="compositionally biased region" description="Basic and acidic residues" evidence="7">
    <location>
        <begin position="110"/>
        <end position="119"/>
    </location>
</feature>
<keyword evidence="10" id="KW-1185">Reference proteome</keyword>
<feature type="domain" description="Histone chaperone" evidence="8">
    <location>
        <begin position="62"/>
        <end position="99"/>
    </location>
</feature>
<dbReference type="GO" id="GO:0005634">
    <property type="term" value="C:nucleus"/>
    <property type="evidence" value="ECO:0007669"/>
    <property type="project" value="UniProtKB-SubCell"/>
</dbReference>
<comment type="subcellular location">
    <subcellularLocation>
        <location evidence="2">Nucleus</location>
    </subcellularLocation>
</comment>
<dbReference type="EMBL" id="ML742332">
    <property type="protein sequence ID" value="KAE8145572.1"/>
    <property type="molecule type" value="Genomic_DNA"/>
</dbReference>
<evidence type="ECO:0000256" key="7">
    <source>
        <dbReference type="SAM" id="MobiDB-lite"/>
    </source>
</evidence>
<evidence type="ECO:0000313" key="10">
    <source>
        <dbReference type="Proteomes" id="UP000325780"/>
    </source>
</evidence>
<proteinExistence type="inferred from homology"/>
<keyword evidence="5" id="KW-0539">Nucleus</keyword>
<dbReference type="Pfam" id="PF09649">
    <property type="entry name" value="CHZ"/>
    <property type="match status" value="1"/>
</dbReference>
<gene>
    <name evidence="9" type="ORF">BDV25DRAFT_164345</name>
</gene>
<evidence type="ECO:0000256" key="5">
    <source>
        <dbReference type="ARBA" id="ARBA00023242"/>
    </source>
</evidence>
<protein>
    <submittedName>
        <fullName evidence="9">Histone chaperone domain CHZ-domain-containing protein</fullName>
    </submittedName>
</protein>
<accession>A0A5N6TGW7</accession>
<feature type="compositionally biased region" description="Polar residues" evidence="7">
    <location>
        <begin position="1"/>
        <end position="10"/>
    </location>
</feature>
<feature type="region of interest" description="Disordered" evidence="7">
    <location>
        <begin position="1"/>
        <end position="20"/>
    </location>
</feature>
<evidence type="ECO:0000256" key="6">
    <source>
        <dbReference type="ARBA" id="ARBA00025877"/>
    </source>
</evidence>
<evidence type="ECO:0000256" key="3">
    <source>
        <dbReference type="ARBA" id="ARBA00008057"/>
    </source>
</evidence>
<evidence type="ECO:0000259" key="8">
    <source>
        <dbReference type="SMART" id="SM01082"/>
    </source>
</evidence>
<keyword evidence="4" id="KW-0143">Chaperone</keyword>
<reference evidence="9 10" key="1">
    <citation type="submission" date="2019-04" db="EMBL/GenBank/DDBJ databases">
        <title>Friends and foes A comparative genomics study of 23 Aspergillus species from section Flavi.</title>
        <authorList>
            <consortium name="DOE Joint Genome Institute"/>
            <person name="Kjaerbolling I."/>
            <person name="Vesth T."/>
            <person name="Frisvad J.C."/>
            <person name="Nybo J.L."/>
            <person name="Theobald S."/>
            <person name="Kildgaard S."/>
            <person name="Isbrandt T."/>
            <person name="Kuo A."/>
            <person name="Sato A."/>
            <person name="Lyhne E.K."/>
            <person name="Kogle M.E."/>
            <person name="Wiebenga A."/>
            <person name="Kun R.S."/>
            <person name="Lubbers R.J."/>
            <person name="Makela M.R."/>
            <person name="Barry K."/>
            <person name="Chovatia M."/>
            <person name="Clum A."/>
            <person name="Daum C."/>
            <person name="Haridas S."/>
            <person name="He G."/>
            <person name="LaButti K."/>
            <person name="Lipzen A."/>
            <person name="Mondo S."/>
            <person name="Riley R."/>
            <person name="Salamov A."/>
            <person name="Simmons B.A."/>
            <person name="Magnuson J.K."/>
            <person name="Henrissat B."/>
            <person name="Mortensen U.H."/>
            <person name="Larsen T.O."/>
            <person name="Devries R.P."/>
            <person name="Grigoriev I.V."/>
            <person name="Machida M."/>
            <person name="Baker S.E."/>
            <person name="Andersen M.R."/>
        </authorList>
    </citation>
    <scope>NUCLEOTIDE SEQUENCE [LARGE SCALE GENOMIC DNA]</scope>
    <source>
        <strain evidence="9 10">IBT 18842</strain>
    </source>
</reference>
<evidence type="ECO:0000313" key="9">
    <source>
        <dbReference type="EMBL" id="KAE8145572.1"/>
    </source>
</evidence>
<feature type="compositionally biased region" description="Acidic residues" evidence="7">
    <location>
        <begin position="42"/>
        <end position="72"/>
    </location>
</feature>
<feature type="compositionally biased region" description="Low complexity" evidence="7">
    <location>
        <begin position="11"/>
        <end position="20"/>
    </location>
</feature>
<dbReference type="OrthoDB" id="4174291at2759"/>
<evidence type="ECO:0000256" key="4">
    <source>
        <dbReference type="ARBA" id="ARBA00023186"/>
    </source>
</evidence>
<name>A0A5N6TGW7_ASPAV</name>
<organism evidence="9 10">
    <name type="scientific">Aspergillus avenaceus</name>
    <dbReference type="NCBI Taxonomy" id="36643"/>
    <lineage>
        <taxon>Eukaryota</taxon>
        <taxon>Fungi</taxon>
        <taxon>Dikarya</taxon>
        <taxon>Ascomycota</taxon>
        <taxon>Pezizomycotina</taxon>
        <taxon>Eurotiomycetes</taxon>
        <taxon>Eurotiomycetidae</taxon>
        <taxon>Eurotiales</taxon>
        <taxon>Aspergillaceae</taxon>
        <taxon>Aspergillus</taxon>
        <taxon>Aspergillus subgen. Circumdati</taxon>
    </lineage>
</organism>
<dbReference type="SMART" id="SM01082">
    <property type="entry name" value="CHZ"/>
    <property type="match status" value="1"/>
</dbReference>
<evidence type="ECO:0000256" key="1">
    <source>
        <dbReference type="ARBA" id="ARBA00002212"/>
    </source>
</evidence>
<comment type="subunit">
    <text evidence="6">Forms a heterotrimer with H2A.Z-H2B, stabilizing the association of the histone dimer. Also, with a lower affinity, forms a heterotrimer with H2A-H2B.</text>
</comment>
<dbReference type="AlphaFoldDB" id="A0A5N6TGW7"/>
<evidence type="ECO:0000256" key="2">
    <source>
        <dbReference type="ARBA" id="ARBA00004123"/>
    </source>
</evidence>
<comment type="similarity">
    <text evidence="3">Belongs to the CHZ1 family.</text>
</comment>
<feature type="region of interest" description="Disordered" evidence="7">
    <location>
        <begin position="25"/>
        <end position="119"/>
    </location>
</feature>